<evidence type="ECO:0000256" key="1">
    <source>
        <dbReference type="SAM" id="MobiDB-lite"/>
    </source>
</evidence>
<dbReference type="AlphaFoldDB" id="A0A414FS41"/>
<accession>A0A414FS41</accession>
<dbReference type="Pfam" id="PF11888">
    <property type="entry name" value="DUF3408"/>
    <property type="match status" value="1"/>
</dbReference>
<name>A0A414FS41_9BACT</name>
<evidence type="ECO:0000313" key="3">
    <source>
        <dbReference type="Proteomes" id="UP000284361"/>
    </source>
</evidence>
<dbReference type="InterPro" id="IPR021823">
    <property type="entry name" value="DUF3408"/>
</dbReference>
<dbReference type="EMBL" id="QSJG01000022">
    <property type="protein sequence ID" value="RHD53459.1"/>
    <property type="molecule type" value="Genomic_DNA"/>
</dbReference>
<sequence length="153" mass="17470">MAKRIDTNGIDPDLVINSAKPSYREKTLAPYDPSASASVLSPEAEQVPEPPAEETIPVKEKETPREETRRRKPKAEPQDYVSLFLQEAAITARSGKTVYVCQEHHDRIANILHVIGKKEVSLFSYIYNVLEHHFATYQDEITELYDNNIKKIF</sequence>
<protein>
    <submittedName>
        <fullName evidence="2">DUF3408 domain-containing protein</fullName>
    </submittedName>
</protein>
<evidence type="ECO:0000313" key="2">
    <source>
        <dbReference type="EMBL" id="RHD53459.1"/>
    </source>
</evidence>
<organism evidence="2 3">
    <name type="scientific">Phocaeicola plebeius</name>
    <dbReference type="NCBI Taxonomy" id="310297"/>
    <lineage>
        <taxon>Bacteria</taxon>
        <taxon>Pseudomonadati</taxon>
        <taxon>Bacteroidota</taxon>
        <taxon>Bacteroidia</taxon>
        <taxon>Bacteroidales</taxon>
        <taxon>Bacteroidaceae</taxon>
        <taxon>Phocaeicola</taxon>
    </lineage>
</organism>
<gene>
    <name evidence="2" type="ORF">DW789_10915</name>
</gene>
<comment type="caution">
    <text evidence="2">The sequence shown here is derived from an EMBL/GenBank/DDBJ whole genome shotgun (WGS) entry which is preliminary data.</text>
</comment>
<reference evidence="2 3" key="1">
    <citation type="submission" date="2018-08" db="EMBL/GenBank/DDBJ databases">
        <title>A genome reference for cultivated species of the human gut microbiota.</title>
        <authorList>
            <person name="Zou Y."/>
            <person name="Xue W."/>
            <person name="Luo G."/>
        </authorList>
    </citation>
    <scope>NUCLEOTIDE SEQUENCE [LARGE SCALE GENOMIC DNA]</scope>
    <source>
        <strain evidence="2 3">AM31-10</strain>
    </source>
</reference>
<dbReference type="RefSeq" id="WP_118165399.1">
    <property type="nucleotide sequence ID" value="NZ_QSJG01000022.1"/>
</dbReference>
<feature type="compositionally biased region" description="Basic and acidic residues" evidence="1">
    <location>
        <begin position="56"/>
        <end position="76"/>
    </location>
</feature>
<proteinExistence type="predicted"/>
<feature type="region of interest" description="Disordered" evidence="1">
    <location>
        <begin position="1"/>
        <end position="76"/>
    </location>
</feature>
<dbReference type="Proteomes" id="UP000284361">
    <property type="component" value="Unassembled WGS sequence"/>
</dbReference>